<keyword evidence="11" id="KW-0630">Potassium</keyword>
<dbReference type="Pfam" id="PF02772">
    <property type="entry name" value="S-AdoMet_synt_M"/>
    <property type="match status" value="1"/>
</dbReference>
<keyword evidence="5" id="KW-0554">One-carbon metabolism</keyword>
<dbReference type="GO" id="GO:0006730">
    <property type="term" value="P:one-carbon metabolic process"/>
    <property type="evidence" value="ECO:0007669"/>
    <property type="project" value="UniProtKB-KW"/>
</dbReference>
<dbReference type="PROSITE" id="PS00376">
    <property type="entry name" value="ADOMET_SYNTHASE_1"/>
    <property type="match status" value="1"/>
</dbReference>
<dbReference type="GO" id="GO:0006556">
    <property type="term" value="P:S-adenosylmethionine biosynthetic process"/>
    <property type="evidence" value="ECO:0007669"/>
    <property type="project" value="InterPro"/>
</dbReference>
<evidence type="ECO:0000256" key="8">
    <source>
        <dbReference type="ARBA" id="ARBA00022741"/>
    </source>
</evidence>
<proteinExistence type="predicted"/>
<gene>
    <name evidence="13" type="ORF">DV961_14665</name>
</gene>
<name>A0A3D8YIL5_STAPS</name>
<comment type="cofactor">
    <cofactor evidence="1">
        <name>Mg(2+)</name>
        <dbReference type="ChEBI" id="CHEBI:18420"/>
    </cofactor>
</comment>
<evidence type="ECO:0000259" key="12">
    <source>
        <dbReference type="Pfam" id="PF02772"/>
    </source>
</evidence>
<evidence type="ECO:0000256" key="11">
    <source>
        <dbReference type="ARBA" id="ARBA00022958"/>
    </source>
</evidence>
<evidence type="ECO:0000256" key="1">
    <source>
        <dbReference type="ARBA" id="ARBA00001946"/>
    </source>
</evidence>
<organism evidence="13 14">
    <name type="scientific">Staphylococcus pseudintermedius</name>
    <dbReference type="NCBI Taxonomy" id="283734"/>
    <lineage>
        <taxon>Bacteria</taxon>
        <taxon>Bacillati</taxon>
        <taxon>Bacillota</taxon>
        <taxon>Bacilli</taxon>
        <taxon>Bacillales</taxon>
        <taxon>Staphylococcaceae</taxon>
        <taxon>Staphylococcus</taxon>
        <taxon>Staphylococcus intermedius group</taxon>
    </lineage>
</organism>
<evidence type="ECO:0000256" key="7">
    <source>
        <dbReference type="ARBA" id="ARBA00022723"/>
    </source>
</evidence>
<dbReference type="FunFam" id="3.30.300.10:FF:000003">
    <property type="entry name" value="S-adenosylmethionine synthase"/>
    <property type="match status" value="1"/>
</dbReference>
<dbReference type="InterPro" id="IPR022629">
    <property type="entry name" value="S-AdoMet_synt_central"/>
</dbReference>
<dbReference type="GO" id="GO:0005524">
    <property type="term" value="F:ATP binding"/>
    <property type="evidence" value="ECO:0007669"/>
    <property type="project" value="UniProtKB-KW"/>
</dbReference>
<dbReference type="Gene3D" id="3.30.300.10">
    <property type="match status" value="1"/>
</dbReference>
<keyword evidence="6 13" id="KW-0808">Transferase</keyword>
<comment type="cofactor">
    <cofactor evidence="2">
        <name>K(+)</name>
        <dbReference type="ChEBI" id="CHEBI:29103"/>
    </cofactor>
</comment>
<evidence type="ECO:0000256" key="10">
    <source>
        <dbReference type="ARBA" id="ARBA00022842"/>
    </source>
</evidence>
<keyword evidence="8" id="KW-0547">Nucleotide-binding</keyword>
<sequence>IGAGDQGLMFGYACKETETLMPLPIHLAHQLTFALAQKRKDNTLPFLRPDGKSQVSVRYENNKPVSIDTIVISTQHSPEVSQKHLKEAVIEEIVY</sequence>
<dbReference type="SUPFAM" id="SSF55973">
    <property type="entry name" value="S-adenosylmethionine synthetase"/>
    <property type="match status" value="1"/>
</dbReference>
<evidence type="ECO:0000313" key="13">
    <source>
        <dbReference type="EMBL" id="REA78767.1"/>
    </source>
</evidence>
<dbReference type="GO" id="GO:0004478">
    <property type="term" value="F:methionine adenosyltransferase activity"/>
    <property type="evidence" value="ECO:0007669"/>
    <property type="project" value="UniProtKB-EC"/>
</dbReference>
<feature type="non-terminal residue" evidence="13">
    <location>
        <position position="1"/>
    </location>
</feature>
<protein>
    <recommendedName>
        <fullName evidence="4">methionine adenosyltransferase</fullName>
        <ecNumber evidence="4">2.5.1.6</ecNumber>
    </recommendedName>
</protein>
<dbReference type="InterPro" id="IPR022631">
    <property type="entry name" value="ADOMET_SYNTHASE_CS"/>
</dbReference>
<dbReference type="PANTHER" id="PTHR11964">
    <property type="entry name" value="S-ADENOSYLMETHIONINE SYNTHETASE"/>
    <property type="match status" value="1"/>
</dbReference>
<dbReference type="EC" id="2.5.1.6" evidence="4"/>
<feature type="domain" description="S-adenosylmethionine synthetase central" evidence="12">
    <location>
        <begin position="1"/>
        <end position="94"/>
    </location>
</feature>
<dbReference type="InterPro" id="IPR002133">
    <property type="entry name" value="S-AdoMet_synthetase"/>
</dbReference>
<evidence type="ECO:0000256" key="9">
    <source>
        <dbReference type="ARBA" id="ARBA00022840"/>
    </source>
</evidence>
<evidence type="ECO:0000256" key="2">
    <source>
        <dbReference type="ARBA" id="ARBA00001958"/>
    </source>
</evidence>
<comment type="caution">
    <text evidence="13">The sequence shown here is derived from an EMBL/GenBank/DDBJ whole genome shotgun (WGS) entry which is preliminary data.</text>
</comment>
<evidence type="ECO:0000256" key="5">
    <source>
        <dbReference type="ARBA" id="ARBA00022563"/>
    </source>
</evidence>
<evidence type="ECO:0000313" key="14">
    <source>
        <dbReference type="Proteomes" id="UP000256409"/>
    </source>
</evidence>
<dbReference type="GO" id="GO:0046872">
    <property type="term" value="F:metal ion binding"/>
    <property type="evidence" value="ECO:0007669"/>
    <property type="project" value="UniProtKB-KW"/>
</dbReference>
<dbReference type="EMBL" id="QQPC01000415">
    <property type="protein sequence ID" value="REA78767.1"/>
    <property type="molecule type" value="Genomic_DNA"/>
</dbReference>
<dbReference type="AlphaFoldDB" id="A0A3D8YIL5"/>
<evidence type="ECO:0000256" key="3">
    <source>
        <dbReference type="ARBA" id="ARBA00005224"/>
    </source>
</evidence>
<evidence type="ECO:0000256" key="6">
    <source>
        <dbReference type="ARBA" id="ARBA00022679"/>
    </source>
</evidence>
<dbReference type="Proteomes" id="UP000256409">
    <property type="component" value="Unassembled WGS sequence"/>
</dbReference>
<keyword evidence="9" id="KW-0067">ATP-binding</keyword>
<evidence type="ECO:0000256" key="4">
    <source>
        <dbReference type="ARBA" id="ARBA00012828"/>
    </source>
</evidence>
<accession>A0A3D8YIL5</accession>
<reference evidence="14" key="1">
    <citation type="journal article" date="2018" name="Vet. Microbiol.">
        <title>Molecular epidemiology of methicillin-resistant staphylococci amongst veterinary personnel, personnel-owned pets, patients and the hospital environment of two companion animal veterinary hospitals.</title>
        <authorList>
            <person name="Worthing K.A."/>
            <person name="Brown J."/>
            <person name="Gerber L."/>
            <person name="Abraham S."/>
            <person name="Trott D."/>
            <person name="Norris J.M."/>
        </authorList>
    </citation>
    <scope>NUCLEOTIDE SEQUENCE [LARGE SCALE GENOMIC DNA]</scope>
    <source>
        <strain evidence="14">ST496-2</strain>
    </source>
</reference>
<dbReference type="InterPro" id="IPR022636">
    <property type="entry name" value="S-AdoMet_synthetase_sfam"/>
</dbReference>
<keyword evidence="10" id="KW-0460">Magnesium</keyword>
<feature type="non-terminal residue" evidence="13">
    <location>
        <position position="95"/>
    </location>
</feature>
<keyword evidence="7" id="KW-0479">Metal-binding</keyword>
<comment type="pathway">
    <text evidence="3">Amino-acid biosynthesis; S-adenosyl-L-methionine biosynthesis; S-adenosyl-L-methionine from L-methionine: step 1/1.</text>
</comment>